<gene>
    <name evidence="1" type="ORF">FHW16_002327</name>
</gene>
<comment type="caution">
    <text evidence="1">The sequence shown here is derived from an EMBL/GenBank/DDBJ whole genome shotgun (WGS) entry which is preliminary data.</text>
</comment>
<evidence type="ECO:0000313" key="2">
    <source>
        <dbReference type="Proteomes" id="UP000549052"/>
    </source>
</evidence>
<dbReference type="EMBL" id="JACGXN010000002">
    <property type="protein sequence ID" value="MBA8878615.1"/>
    <property type="molecule type" value="Genomic_DNA"/>
</dbReference>
<evidence type="ECO:0000313" key="1">
    <source>
        <dbReference type="EMBL" id="MBA8878615.1"/>
    </source>
</evidence>
<protein>
    <submittedName>
        <fullName evidence="1">Uncharacterized protein</fullName>
    </submittedName>
</protein>
<name>A0A839EK36_9HYPH</name>
<keyword evidence="2" id="KW-1185">Reference proteome</keyword>
<sequence>MKSELLVKDKKIALKTMSTVNEKLIGPNCLEQYGPIFMRIAGFRLLDRNLAAFDFDTFTTRQSFTVAVGESDKATAAAKFNRIACSNLQLGLAGAFGNDNGLSAGIAVLKAGCESWSGQNGACKNNNSKLFHFTPVLPPPLLSRAQRALFDSSYNGVKLNGN</sequence>
<organism evidence="1 2">
    <name type="scientific">Phyllobacterium myrsinacearum</name>
    <dbReference type="NCBI Taxonomy" id="28101"/>
    <lineage>
        <taxon>Bacteria</taxon>
        <taxon>Pseudomonadati</taxon>
        <taxon>Pseudomonadota</taxon>
        <taxon>Alphaproteobacteria</taxon>
        <taxon>Hyphomicrobiales</taxon>
        <taxon>Phyllobacteriaceae</taxon>
        <taxon>Phyllobacterium</taxon>
    </lineage>
</organism>
<accession>A0A839EK36</accession>
<dbReference type="Proteomes" id="UP000549052">
    <property type="component" value="Unassembled WGS sequence"/>
</dbReference>
<proteinExistence type="predicted"/>
<dbReference type="AlphaFoldDB" id="A0A839EK36"/>
<reference evidence="1 2" key="1">
    <citation type="submission" date="2020-07" db="EMBL/GenBank/DDBJ databases">
        <title>Genomic Encyclopedia of Type Strains, Phase IV (KMG-V): Genome sequencing to study the core and pangenomes of soil and plant-associated prokaryotes.</title>
        <authorList>
            <person name="Whitman W."/>
        </authorList>
    </citation>
    <scope>NUCLEOTIDE SEQUENCE [LARGE SCALE GENOMIC DNA]</scope>
    <source>
        <strain evidence="1 2">AN3</strain>
    </source>
</reference>